<dbReference type="Proteomes" id="UP000000362">
    <property type="component" value="Chromosome"/>
</dbReference>
<dbReference type="RefSeq" id="WP_011679833.1">
    <property type="nucleotide sequence ID" value="NC_008531.1"/>
</dbReference>
<gene>
    <name evidence="8" type="ordered locus">LEUM_1088</name>
</gene>
<dbReference type="AlphaFoldDB" id="Q03X84"/>
<evidence type="ECO:0000256" key="4">
    <source>
        <dbReference type="PIRSR" id="PIRSR000097-1"/>
    </source>
</evidence>
<name>Q03X84_LEUMM</name>
<evidence type="ECO:0000259" key="7">
    <source>
        <dbReference type="Pfam" id="PF00248"/>
    </source>
</evidence>
<feature type="site" description="Lowers pKa of active site Tyr" evidence="6">
    <location>
        <position position="78"/>
    </location>
</feature>
<evidence type="ECO:0000256" key="6">
    <source>
        <dbReference type="PIRSR" id="PIRSR000097-3"/>
    </source>
</evidence>
<dbReference type="GO" id="GO:0016616">
    <property type="term" value="F:oxidoreductase activity, acting on the CH-OH group of donors, NAD or NADP as acceptor"/>
    <property type="evidence" value="ECO:0007669"/>
    <property type="project" value="UniProtKB-ARBA"/>
</dbReference>
<dbReference type="InterPro" id="IPR020471">
    <property type="entry name" value="AKR"/>
</dbReference>
<evidence type="ECO:0000256" key="2">
    <source>
        <dbReference type="ARBA" id="ARBA00022857"/>
    </source>
</evidence>
<accession>Q03X84</accession>
<feature type="domain" description="NADP-dependent oxidoreductase" evidence="7">
    <location>
        <begin position="17"/>
        <end position="261"/>
    </location>
</feature>
<reference evidence="8 9" key="1">
    <citation type="journal article" date="2006" name="Proc. Natl. Acad. Sci. U.S.A.">
        <title>Comparative genomics of the lactic acid bacteria.</title>
        <authorList>
            <person name="Makarova K."/>
            <person name="Slesarev A."/>
            <person name="Wolf Y."/>
            <person name="Sorokin A."/>
            <person name="Mirkin B."/>
            <person name="Koonin E."/>
            <person name="Pavlov A."/>
            <person name="Pavlova N."/>
            <person name="Karamychev V."/>
            <person name="Polouchine N."/>
            <person name="Shakhova V."/>
            <person name="Grigoriev I."/>
            <person name="Lou Y."/>
            <person name="Rohksar D."/>
            <person name="Lucas S."/>
            <person name="Huang K."/>
            <person name="Goodstein D.M."/>
            <person name="Hawkins T."/>
            <person name="Plengvidhya V."/>
            <person name="Welker D."/>
            <person name="Hughes J."/>
            <person name="Goh Y."/>
            <person name="Benson A."/>
            <person name="Baldwin K."/>
            <person name="Lee J.H."/>
            <person name="Diaz-Muniz I."/>
            <person name="Dosti B."/>
            <person name="Smeianov V."/>
            <person name="Wechter W."/>
            <person name="Barabote R."/>
            <person name="Lorca G."/>
            <person name="Altermann E."/>
            <person name="Barrangou R."/>
            <person name="Ganesan B."/>
            <person name="Xie Y."/>
            <person name="Rawsthorne H."/>
            <person name="Tamir D."/>
            <person name="Parker C."/>
            <person name="Breidt F."/>
            <person name="Broadbent J."/>
            <person name="Hutkins R."/>
            <person name="O'Sullivan D."/>
            <person name="Steele J."/>
            <person name="Unlu G."/>
            <person name="Saier M."/>
            <person name="Klaenhammer T."/>
            <person name="Richardson P."/>
            <person name="Kozyavkin S."/>
            <person name="Weimer B."/>
            <person name="Mills D."/>
        </authorList>
    </citation>
    <scope>NUCLEOTIDE SEQUENCE [LARGE SCALE GENOMIC DNA]</scope>
    <source>
        <strain evidence="9">ATCC 8293 / DSM 20343 / BCRC 11652 / CCM 1803 / JCM 6124 / NCDO 523 / NBRC 100496 / NCIMB 8023 / NCTC 12954 / NRRL B-1118 / 37Y</strain>
    </source>
</reference>
<dbReference type="SUPFAM" id="SSF51430">
    <property type="entry name" value="NAD(P)-linked oxidoreductase"/>
    <property type="match status" value="1"/>
</dbReference>
<dbReference type="FunFam" id="3.20.20.100:FF:000015">
    <property type="entry name" value="Oxidoreductase, aldo/keto reductase family"/>
    <property type="match status" value="1"/>
</dbReference>
<dbReference type="PANTHER" id="PTHR43827">
    <property type="entry name" value="2,5-DIKETO-D-GLUCONIC ACID REDUCTASE"/>
    <property type="match status" value="1"/>
</dbReference>
<evidence type="ECO:0000256" key="1">
    <source>
        <dbReference type="ARBA" id="ARBA00007905"/>
    </source>
</evidence>
<dbReference type="InterPro" id="IPR018170">
    <property type="entry name" value="Aldo/ket_reductase_CS"/>
</dbReference>
<evidence type="ECO:0000313" key="9">
    <source>
        <dbReference type="Proteomes" id="UP000000362"/>
    </source>
</evidence>
<dbReference type="InterPro" id="IPR023210">
    <property type="entry name" value="NADP_OxRdtase_dom"/>
</dbReference>
<comment type="similarity">
    <text evidence="1">Belongs to the aldo/keto reductase family.</text>
</comment>
<keyword evidence="3" id="KW-0560">Oxidoreductase</keyword>
<dbReference type="PROSITE" id="PS00063">
    <property type="entry name" value="ALDOKETO_REDUCTASE_3"/>
    <property type="match status" value="1"/>
</dbReference>
<organism evidence="8 9">
    <name type="scientific">Leuconostoc mesenteroides subsp. mesenteroides (strain ATCC 8293 / DSM 20343 / BCRC 11652 / CCM 1803 / JCM 6124 / NCDO 523 / NBRC 100496 / NCIMB 8023 / NCTC 12954 / NRRL B-1118 / 37Y)</name>
    <dbReference type="NCBI Taxonomy" id="203120"/>
    <lineage>
        <taxon>Bacteria</taxon>
        <taxon>Bacillati</taxon>
        <taxon>Bacillota</taxon>
        <taxon>Bacilli</taxon>
        <taxon>Lactobacillales</taxon>
        <taxon>Lactobacillaceae</taxon>
        <taxon>Leuconostoc</taxon>
    </lineage>
</organism>
<dbReference type="Pfam" id="PF00248">
    <property type="entry name" value="Aldo_ket_red"/>
    <property type="match status" value="1"/>
</dbReference>
<dbReference type="EMBL" id="CP000414">
    <property type="protein sequence ID" value="ABJ62188.1"/>
    <property type="molecule type" value="Genomic_DNA"/>
</dbReference>
<feature type="binding site" evidence="5">
    <location>
        <position position="111"/>
    </location>
    <ligand>
        <name>substrate</name>
    </ligand>
</feature>
<evidence type="ECO:0000313" key="8">
    <source>
        <dbReference type="EMBL" id="ABJ62188.1"/>
    </source>
</evidence>
<dbReference type="HOGENOM" id="CLU_023205_0_1_9"/>
<sequence length="292" mass="32643">MEYKTLASDIKMPVLGFGVFQVQEKGAAKQAVIDAIKTGYRLIDTAASYGNEREVGEGIAEAIETGLVTREELFVTSKMWVQDVSADKAAAAIQASLDRLKLDYLDLYLLHQPYNDVFGAWRAMEAAYKAGQLKAIGVSNFDIAQLTNLAEFSEIKPMLNQIEANPFQQNKKDAAYFAEYGVQVEAWAPFAEGKNGLFSNELLQGIADKYNKSIAQVVLRWLTQRDIIVVAKSVKPERMAQNLDVLDFKLTDEEMQEIATLDTNISQFFDHADPDMIKWMAGREISYDVTAD</sequence>
<dbReference type="EnsemblBacteria" id="ABJ62188">
    <property type="protein sequence ID" value="ABJ62188"/>
    <property type="gene ID" value="LEUM_1088"/>
</dbReference>
<evidence type="ECO:0000256" key="3">
    <source>
        <dbReference type="ARBA" id="ARBA00023002"/>
    </source>
</evidence>
<dbReference type="InterPro" id="IPR036812">
    <property type="entry name" value="NAD(P)_OxRdtase_dom_sf"/>
</dbReference>
<dbReference type="KEGG" id="lme:LEUM_1088"/>
<proteinExistence type="inferred from homology"/>
<dbReference type="PRINTS" id="PR00069">
    <property type="entry name" value="ALDKETRDTASE"/>
</dbReference>
<dbReference type="PANTHER" id="PTHR43827:SF3">
    <property type="entry name" value="NADP-DEPENDENT OXIDOREDUCTASE DOMAIN-CONTAINING PROTEIN"/>
    <property type="match status" value="1"/>
</dbReference>
<dbReference type="eggNOG" id="COG0656">
    <property type="taxonomic scope" value="Bacteria"/>
</dbReference>
<feature type="active site" description="Proton donor" evidence="4">
    <location>
        <position position="49"/>
    </location>
</feature>
<dbReference type="GeneID" id="29576940"/>
<keyword evidence="2" id="KW-0521">NADP</keyword>
<evidence type="ECO:0000256" key="5">
    <source>
        <dbReference type="PIRSR" id="PIRSR000097-2"/>
    </source>
</evidence>
<protein>
    <submittedName>
        <fullName evidence="8">Aldo/keto reductase of diketogulonate reductase family</fullName>
    </submittedName>
</protein>
<keyword evidence="9" id="KW-1185">Reference proteome</keyword>
<dbReference type="PIRSF" id="PIRSF000097">
    <property type="entry name" value="AKR"/>
    <property type="match status" value="1"/>
</dbReference>
<dbReference type="Gene3D" id="3.20.20.100">
    <property type="entry name" value="NADP-dependent oxidoreductase domain"/>
    <property type="match status" value="1"/>
</dbReference>
<dbReference type="PROSITE" id="PS00798">
    <property type="entry name" value="ALDOKETO_REDUCTASE_1"/>
    <property type="match status" value="1"/>
</dbReference>